<name>A0A917TBQ8_9RHOB</name>
<evidence type="ECO:0000256" key="5">
    <source>
        <dbReference type="ARBA" id="ARBA00022989"/>
    </source>
</evidence>
<comment type="similarity">
    <text evidence="7">Belongs to the binding-protein-dependent transport system permease family.</text>
</comment>
<keyword evidence="5 7" id="KW-1133">Transmembrane helix</keyword>
<sequence length="288" mass="31871">MTDMTAIAPARIRLARISPGRVLGFVILALGAWVVVFPYIWMISSSLKPTDEVYDADFTIWPRTFAGVQNYWDVLVGQPYPTFLLNSLIVCGGILAAQLVTAIPAAYALAKLRFRGQTILLGTVVACLTIPINVTSIPLYLGVVKAGLLDTYLSMMLPFLVSVFAIFLFRQFFRAYPDSIIQAARVDGFSEIEIVLRLIVPAAVPAVAAFSVFSFVAHWNDLYWPLIVVQSQEKMTASLSMMQYRSEFDINYGRTFAAATVVTIPMLIVFLFARRAFIRGITMSGVKG</sequence>
<keyword evidence="6 7" id="KW-0472">Membrane</keyword>
<dbReference type="PROSITE" id="PS50928">
    <property type="entry name" value="ABC_TM1"/>
    <property type="match status" value="1"/>
</dbReference>
<feature type="transmembrane region" description="Helical" evidence="7">
    <location>
        <begin position="21"/>
        <end position="41"/>
    </location>
</feature>
<reference evidence="9" key="2">
    <citation type="submission" date="2020-09" db="EMBL/GenBank/DDBJ databases">
        <authorList>
            <person name="Sun Q."/>
            <person name="Zhou Y."/>
        </authorList>
    </citation>
    <scope>NUCLEOTIDE SEQUENCE</scope>
    <source>
        <strain evidence="9">CGMCC 1.6293</strain>
    </source>
</reference>
<dbReference type="SUPFAM" id="SSF161098">
    <property type="entry name" value="MetI-like"/>
    <property type="match status" value="1"/>
</dbReference>
<dbReference type="Proteomes" id="UP000649829">
    <property type="component" value="Unassembled WGS sequence"/>
</dbReference>
<feature type="transmembrane region" description="Helical" evidence="7">
    <location>
        <begin position="252"/>
        <end position="273"/>
    </location>
</feature>
<evidence type="ECO:0000256" key="3">
    <source>
        <dbReference type="ARBA" id="ARBA00022475"/>
    </source>
</evidence>
<feature type="domain" description="ABC transmembrane type-1" evidence="8">
    <location>
        <begin position="84"/>
        <end position="273"/>
    </location>
</feature>
<dbReference type="RefSeq" id="WP_229669277.1">
    <property type="nucleotide sequence ID" value="NZ_BMLF01000009.1"/>
</dbReference>
<dbReference type="GO" id="GO:0005886">
    <property type="term" value="C:plasma membrane"/>
    <property type="evidence" value="ECO:0007669"/>
    <property type="project" value="UniProtKB-SubCell"/>
</dbReference>
<dbReference type="AlphaFoldDB" id="A0A917TBQ8"/>
<keyword evidence="2 7" id="KW-0813">Transport</keyword>
<evidence type="ECO:0000256" key="7">
    <source>
        <dbReference type="RuleBase" id="RU363032"/>
    </source>
</evidence>
<dbReference type="PANTHER" id="PTHR43744">
    <property type="entry name" value="ABC TRANSPORTER PERMEASE PROTEIN MG189-RELATED-RELATED"/>
    <property type="match status" value="1"/>
</dbReference>
<evidence type="ECO:0000256" key="4">
    <source>
        <dbReference type="ARBA" id="ARBA00022692"/>
    </source>
</evidence>
<gene>
    <name evidence="9" type="primary">ugpE</name>
    <name evidence="9" type="ORF">GCM10011534_43930</name>
</gene>
<keyword evidence="4 7" id="KW-0812">Transmembrane</keyword>
<comment type="caution">
    <text evidence="9">The sequence shown here is derived from an EMBL/GenBank/DDBJ whole genome shotgun (WGS) entry which is preliminary data.</text>
</comment>
<dbReference type="PANTHER" id="PTHR43744:SF12">
    <property type="entry name" value="ABC TRANSPORTER PERMEASE PROTEIN MG189-RELATED"/>
    <property type="match status" value="1"/>
</dbReference>
<organism evidence="9 10">
    <name type="scientific">Pseudooceanicola nanhaiensis</name>
    <dbReference type="NCBI Taxonomy" id="375761"/>
    <lineage>
        <taxon>Bacteria</taxon>
        <taxon>Pseudomonadati</taxon>
        <taxon>Pseudomonadota</taxon>
        <taxon>Alphaproteobacteria</taxon>
        <taxon>Rhodobacterales</taxon>
        <taxon>Paracoccaceae</taxon>
        <taxon>Pseudooceanicola</taxon>
    </lineage>
</organism>
<keyword evidence="10" id="KW-1185">Reference proteome</keyword>
<evidence type="ECO:0000259" key="8">
    <source>
        <dbReference type="PROSITE" id="PS50928"/>
    </source>
</evidence>
<dbReference type="GO" id="GO:0055085">
    <property type="term" value="P:transmembrane transport"/>
    <property type="evidence" value="ECO:0007669"/>
    <property type="project" value="InterPro"/>
</dbReference>
<feature type="transmembrane region" description="Helical" evidence="7">
    <location>
        <begin position="119"/>
        <end position="140"/>
    </location>
</feature>
<dbReference type="InterPro" id="IPR035906">
    <property type="entry name" value="MetI-like_sf"/>
</dbReference>
<accession>A0A917TBQ8</accession>
<evidence type="ECO:0000256" key="2">
    <source>
        <dbReference type="ARBA" id="ARBA00022448"/>
    </source>
</evidence>
<feature type="transmembrane region" description="Helical" evidence="7">
    <location>
        <begin position="152"/>
        <end position="173"/>
    </location>
</feature>
<evidence type="ECO:0000256" key="1">
    <source>
        <dbReference type="ARBA" id="ARBA00004651"/>
    </source>
</evidence>
<evidence type="ECO:0000256" key="6">
    <source>
        <dbReference type="ARBA" id="ARBA00023136"/>
    </source>
</evidence>
<feature type="transmembrane region" description="Helical" evidence="7">
    <location>
        <begin position="83"/>
        <end position="107"/>
    </location>
</feature>
<dbReference type="Gene3D" id="1.10.3720.10">
    <property type="entry name" value="MetI-like"/>
    <property type="match status" value="1"/>
</dbReference>
<evidence type="ECO:0000313" key="9">
    <source>
        <dbReference type="EMBL" id="GGM17122.1"/>
    </source>
</evidence>
<evidence type="ECO:0000313" key="10">
    <source>
        <dbReference type="Proteomes" id="UP000649829"/>
    </source>
</evidence>
<dbReference type="EMBL" id="BMLF01000009">
    <property type="protein sequence ID" value="GGM17122.1"/>
    <property type="molecule type" value="Genomic_DNA"/>
</dbReference>
<dbReference type="Pfam" id="PF00528">
    <property type="entry name" value="BPD_transp_1"/>
    <property type="match status" value="1"/>
</dbReference>
<feature type="transmembrane region" description="Helical" evidence="7">
    <location>
        <begin position="194"/>
        <end position="216"/>
    </location>
</feature>
<proteinExistence type="inferred from homology"/>
<comment type="subcellular location">
    <subcellularLocation>
        <location evidence="1 7">Cell membrane</location>
        <topology evidence="1 7">Multi-pass membrane protein</topology>
    </subcellularLocation>
</comment>
<dbReference type="InterPro" id="IPR000515">
    <property type="entry name" value="MetI-like"/>
</dbReference>
<keyword evidence="3" id="KW-1003">Cell membrane</keyword>
<reference evidence="9" key="1">
    <citation type="journal article" date="2014" name="Int. J. Syst. Evol. Microbiol.">
        <title>Complete genome sequence of Corynebacterium casei LMG S-19264T (=DSM 44701T), isolated from a smear-ripened cheese.</title>
        <authorList>
            <consortium name="US DOE Joint Genome Institute (JGI-PGF)"/>
            <person name="Walter F."/>
            <person name="Albersmeier A."/>
            <person name="Kalinowski J."/>
            <person name="Ruckert C."/>
        </authorList>
    </citation>
    <scope>NUCLEOTIDE SEQUENCE</scope>
    <source>
        <strain evidence="9">CGMCC 1.6293</strain>
    </source>
</reference>
<dbReference type="CDD" id="cd06261">
    <property type="entry name" value="TM_PBP2"/>
    <property type="match status" value="1"/>
</dbReference>
<protein>
    <submittedName>
        <fullName evidence="9">Sn-glycerol-3-phosphate transport system permease protein UgpE</fullName>
    </submittedName>
</protein>